<keyword evidence="3" id="KW-0731">Sigma factor</keyword>
<dbReference type="SUPFAM" id="SSF88659">
    <property type="entry name" value="Sigma3 and sigma4 domains of RNA polymerase sigma factors"/>
    <property type="match status" value="1"/>
</dbReference>
<dbReference type="Gene3D" id="1.10.1740.10">
    <property type="match status" value="1"/>
</dbReference>
<dbReference type="GO" id="GO:0006352">
    <property type="term" value="P:DNA-templated transcription initiation"/>
    <property type="evidence" value="ECO:0007669"/>
    <property type="project" value="InterPro"/>
</dbReference>
<evidence type="ECO:0000256" key="3">
    <source>
        <dbReference type="ARBA" id="ARBA00023082"/>
    </source>
</evidence>
<comment type="caution">
    <text evidence="7">The sequence shown here is derived from an EMBL/GenBank/DDBJ whole genome shotgun (WGS) entry which is preliminary data.</text>
</comment>
<feature type="domain" description="RNA polymerase sigma-70 region 2" evidence="5">
    <location>
        <begin position="27"/>
        <end position="89"/>
    </location>
</feature>
<dbReference type="GO" id="GO:0003677">
    <property type="term" value="F:DNA binding"/>
    <property type="evidence" value="ECO:0007669"/>
    <property type="project" value="InterPro"/>
</dbReference>
<dbReference type="Pfam" id="PF08281">
    <property type="entry name" value="Sigma70_r4_2"/>
    <property type="match status" value="1"/>
</dbReference>
<dbReference type="InterPro" id="IPR013324">
    <property type="entry name" value="RNA_pol_sigma_r3/r4-like"/>
</dbReference>
<feature type="domain" description="RNA polymerase sigma factor 70 region 4 type 2" evidence="6">
    <location>
        <begin position="122"/>
        <end position="174"/>
    </location>
</feature>
<dbReference type="NCBIfam" id="TIGR02937">
    <property type="entry name" value="sigma70-ECF"/>
    <property type="match status" value="1"/>
</dbReference>
<dbReference type="InterPro" id="IPR014284">
    <property type="entry name" value="RNA_pol_sigma-70_dom"/>
</dbReference>
<evidence type="ECO:0000256" key="2">
    <source>
        <dbReference type="ARBA" id="ARBA00023015"/>
    </source>
</evidence>
<keyword evidence="8" id="KW-1185">Reference proteome</keyword>
<dbReference type="AlphaFoldDB" id="A0A4R3UTB5"/>
<evidence type="ECO:0000313" key="7">
    <source>
        <dbReference type="EMBL" id="TCU93913.1"/>
    </source>
</evidence>
<name>A0A4R3UTB5_9BURK</name>
<dbReference type="Proteomes" id="UP000294692">
    <property type="component" value="Unassembled WGS sequence"/>
</dbReference>
<dbReference type="InterPro" id="IPR013249">
    <property type="entry name" value="RNA_pol_sigma70_r4_t2"/>
</dbReference>
<comment type="similarity">
    <text evidence="1">Belongs to the sigma-70 factor family. ECF subfamily.</text>
</comment>
<evidence type="ECO:0000313" key="8">
    <source>
        <dbReference type="Proteomes" id="UP000294692"/>
    </source>
</evidence>
<dbReference type="RefSeq" id="WP_207901831.1">
    <property type="nucleotide sequence ID" value="NZ_JBEBWM010000068.1"/>
</dbReference>
<keyword evidence="2" id="KW-0805">Transcription regulation</keyword>
<dbReference type="SUPFAM" id="SSF88946">
    <property type="entry name" value="Sigma2 domain of RNA polymerase sigma factors"/>
    <property type="match status" value="1"/>
</dbReference>
<evidence type="ECO:0000256" key="4">
    <source>
        <dbReference type="ARBA" id="ARBA00023163"/>
    </source>
</evidence>
<dbReference type="Pfam" id="PF04542">
    <property type="entry name" value="Sigma70_r2"/>
    <property type="match status" value="1"/>
</dbReference>
<dbReference type="InterPro" id="IPR036388">
    <property type="entry name" value="WH-like_DNA-bd_sf"/>
</dbReference>
<dbReference type="CDD" id="cd06171">
    <property type="entry name" value="Sigma70_r4"/>
    <property type="match status" value="1"/>
</dbReference>
<dbReference type="GO" id="GO:0016987">
    <property type="term" value="F:sigma factor activity"/>
    <property type="evidence" value="ECO:0007669"/>
    <property type="project" value="UniProtKB-KW"/>
</dbReference>
<sequence length="180" mass="20340">MPANESMAPEAANADAAPESLLTALVAHYDELVDHVYRRFGRKSMAHEVVHEAWIQIQMRKTARAIHSPLGLLRRILHHLAVDHCRRSDTRQALACCMEALPDAPSDQPSVERVLDARRELLMLAEAIQNLPPRCREVFILHKIHGLSQREVAEIQQVSLKTVEKHLRLGMRACRSCLPA</sequence>
<evidence type="ECO:0000259" key="5">
    <source>
        <dbReference type="Pfam" id="PF04542"/>
    </source>
</evidence>
<accession>A0A4R3UTB5</accession>
<gene>
    <name evidence="7" type="ORF">EV686_11080</name>
</gene>
<dbReference type="InterPro" id="IPR013325">
    <property type="entry name" value="RNA_pol_sigma_r2"/>
</dbReference>
<reference evidence="7 8" key="1">
    <citation type="submission" date="2019-03" db="EMBL/GenBank/DDBJ databases">
        <title>Genomic Encyclopedia of Type Strains, Phase IV (KMG-IV): sequencing the most valuable type-strain genomes for metagenomic binning, comparative biology and taxonomic classification.</title>
        <authorList>
            <person name="Goeker M."/>
        </authorList>
    </citation>
    <scope>NUCLEOTIDE SEQUENCE [LARGE SCALE GENOMIC DNA]</scope>
    <source>
        <strain evidence="7 8">DSM 100048</strain>
    </source>
</reference>
<evidence type="ECO:0000259" key="6">
    <source>
        <dbReference type="Pfam" id="PF08281"/>
    </source>
</evidence>
<dbReference type="InterPro" id="IPR039425">
    <property type="entry name" value="RNA_pol_sigma-70-like"/>
</dbReference>
<evidence type="ECO:0000256" key="1">
    <source>
        <dbReference type="ARBA" id="ARBA00010641"/>
    </source>
</evidence>
<dbReference type="InterPro" id="IPR007627">
    <property type="entry name" value="RNA_pol_sigma70_r2"/>
</dbReference>
<protein>
    <submittedName>
        <fullName evidence="7">RNA polymerase sigma-70 factor (ECF subfamily)</fullName>
    </submittedName>
</protein>
<organism evidence="7 8">
    <name type="scientific">Paracandidimonas soli</name>
    <dbReference type="NCBI Taxonomy" id="1917182"/>
    <lineage>
        <taxon>Bacteria</taxon>
        <taxon>Pseudomonadati</taxon>
        <taxon>Pseudomonadota</taxon>
        <taxon>Betaproteobacteria</taxon>
        <taxon>Burkholderiales</taxon>
        <taxon>Alcaligenaceae</taxon>
        <taxon>Paracandidimonas</taxon>
    </lineage>
</organism>
<keyword evidence="4" id="KW-0804">Transcription</keyword>
<dbReference type="PANTHER" id="PTHR43133:SF63">
    <property type="entry name" value="RNA POLYMERASE SIGMA FACTOR FECI-RELATED"/>
    <property type="match status" value="1"/>
</dbReference>
<dbReference type="EMBL" id="SMBX01000010">
    <property type="protein sequence ID" value="TCU93913.1"/>
    <property type="molecule type" value="Genomic_DNA"/>
</dbReference>
<dbReference type="Gene3D" id="1.10.10.10">
    <property type="entry name" value="Winged helix-like DNA-binding domain superfamily/Winged helix DNA-binding domain"/>
    <property type="match status" value="1"/>
</dbReference>
<dbReference type="PANTHER" id="PTHR43133">
    <property type="entry name" value="RNA POLYMERASE ECF-TYPE SIGMA FACTO"/>
    <property type="match status" value="1"/>
</dbReference>
<proteinExistence type="inferred from homology"/>